<dbReference type="PANTHER" id="PTHR12688">
    <property type="entry name" value="DYNEIN LIGHT INTERMEDIATE CHAIN"/>
    <property type="match status" value="1"/>
</dbReference>
<name>A0A1E3HS37_9TREE</name>
<dbReference type="InterPro" id="IPR008467">
    <property type="entry name" value="Dynein1_light_intermed_chain"/>
</dbReference>
<proteinExistence type="predicted"/>
<feature type="compositionally biased region" description="Basic and acidic residues" evidence="10">
    <location>
        <begin position="303"/>
        <end position="319"/>
    </location>
</feature>
<dbReference type="OrthoDB" id="27603at2759"/>
<reference evidence="11 12" key="1">
    <citation type="submission" date="2016-06" db="EMBL/GenBank/DDBJ databases">
        <title>Evolution of pathogenesis and genome organization in the Tremellales.</title>
        <authorList>
            <person name="Cuomo C."/>
            <person name="Litvintseva A."/>
            <person name="Heitman J."/>
            <person name="Chen Y."/>
            <person name="Sun S."/>
            <person name="Springer D."/>
            <person name="Dromer F."/>
            <person name="Young S."/>
            <person name="Zeng Q."/>
            <person name="Chapman S."/>
            <person name="Gujja S."/>
            <person name="Saif S."/>
            <person name="Birren B."/>
        </authorList>
    </citation>
    <scope>NUCLEOTIDE SEQUENCE [LARGE SCALE GENOMIC DNA]</scope>
    <source>
        <strain evidence="11 12">CBS 7118</strain>
    </source>
</reference>
<dbReference type="InterPro" id="IPR022780">
    <property type="entry name" value="Dynein_light_int_chain"/>
</dbReference>
<dbReference type="GO" id="GO:0005868">
    <property type="term" value="C:cytoplasmic dynein complex"/>
    <property type="evidence" value="ECO:0007669"/>
    <property type="project" value="InterPro"/>
</dbReference>
<accession>A0A1E3HS37</accession>
<evidence type="ECO:0000313" key="12">
    <source>
        <dbReference type="Proteomes" id="UP000094819"/>
    </source>
</evidence>
<feature type="compositionally biased region" description="Polar residues" evidence="10">
    <location>
        <begin position="221"/>
        <end position="233"/>
    </location>
</feature>
<keyword evidence="7" id="KW-0243">Dynein</keyword>
<dbReference type="GO" id="GO:0035974">
    <property type="term" value="C:meiotic spindle pole body"/>
    <property type="evidence" value="ECO:0007669"/>
    <property type="project" value="TreeGrafter"/>
</dbReference>
<keyword evidence="2" id="KW-0813">Transport</keyword>
<keyword evidence="8" id="KW-0505">Motor protein</keyword>
<evidence type="ECO:0000256" key="8">
    <source>
        <dbReference type="ARBA" id="ARBA00023175"/>
    </source>
</evidence>
<keyword evidence="4" id="KW-0493">Microtubule</keyword>
<evidence type="ECO:0000313" key="11">
    <source>
        <dbReference type="EMBL" id="ODN79169.1"/>
    </source>
</evidence>
<keyword evidence="9" id="KW-0206">Cytoskeleton</keyword>
<evidence type="ECO:0000256" key="10">
    <source>
        <dbReference type="SAM" id="MobiDB-lite"/>
    </source>
</evidence>
<dbReference type="GO" id="GO:0045504">
    <property type="term" value="F:dynein heavy chain binding"/>
    <property type="evidence" value="ECO:0007669"/>
    <property type="project" value="TreeGrafter"/>
</dbReference>
<dbReference type="AlphaFoldDB" id="A0A1E3HS37"/>
<dbReference type="Pfam" id="PF05783">
    <property type="entry name" value="DLIC"/>
    <property type="match status" value="1"/>
</dbReference>
<dbReference type="EMBL" id="AWGH01000046">
    <property type="protein sequence ID" value="ODN79169.1"/>
    <property type="molecule type" value="Genomic_DNA"/>
</dbReference>
<dbReference type="GO" id="GO:0005524">
    <property type="term" value="F:ATP binding"/>
    <property type="evidence" value="ECO:0007669"/>
    <property type="project" value="UniProtKB-KW"/>
</dbReference>
<protein>
    <submittedName>
        <fullName evidence="11">Uncharacterized protein</fullName>
    </submittedName>
</protein>
<dbReference type="Proteomes" id="UP000094819">
    <property type="component" value="Unassembled WGS sequence"/>
</dbReference>
<feature type="compositionally biased region" description="Basic and acidic residues" evidence="10">
    <location>
        <begin position="240"/>
        <end position="250"/>
    </location>
</feature>
<feature type="region of interest" description="Disordered" evidence="10">
    <location>
        <begin position="349"/>
        <end position="378"/>
    </location>
</feature>
<dbReference type="GO" id="GO:0000226">
    <property type="term" value="P:microtubule cytoskeleton organization"/>
    <property type="evidence" value="ECO:0007669"/>
    <property type="project" value="TreeGrafter"/>
</dbReference>
<sequence length="378" mass="40826">MALMGRDMGTRGSAITLAALYRAVTRHCWYDHVCCCRASVTTWLWYFNASGIPIVVVCAKIDRMGNAAEDVEANGGGWEEKTDRAQQALRTPTTYALLKSYLLHRLYTVTPPLNPLPTSPNTVSASAIVGSTKFPFSHRTNVLDGNAVMVPRGWDSWRKINVWRDGFDPALVEKSWKVSLSRYIAQSAGQEPEEDDGGPLEEFWQALLPSFASPPPQSPANLTTATEPSQNFLSRPLDLLMKDPNRDPRQSFRHAPSATSSSNVPSATDPGARVDSTMPPSGLRAVLPSEMEGRIGEEDDAKEGELKEKFARLGRKDGKAVPGTPAPAMPNEVLHNFASPTLTDLVVPGLAGKQRQDGGSAAGTPTKRTSAEGAGEGK</sequence>
<gene>
    <name evidence="11" type="ORF">L198_07919</name>
</gene>
<organism evidence="11 12">
    <name type="scientific">Cryptococcus wingfieldii CBS 7118</name>
    <dbReference type="NCBI Taxonomy" id="1295528"/>
    <lineage>
        <taxon>Eukaryota</taxon>
        <taxon>Fungi</taxon>
        <taxon>Dikarya</taxon>
        <taxon>Basidiomycota</taxon>
        <taxon>Agaricomycotina</taxon>
        <taxon>Tremellomycetes</taxon>
        <taxon>Tremellales</taxon>
        <taxon>Cryptococcaceae</taxon>
        <taxon>Cryptococcus</taxon>
    </lineage>
</organism>
<evidence type="ECO:0000256" key="2">
    <source>
        <dbReference type="ARBA" id="ARBA00022448"/>
    </source>
</evidence>
<comment type="caution">
    <text evidence="11">The sequence shown here is derived from an EMBL/GenBank/DDBJ whole genome shotgun (WGS) entry which is preliminary data.</text>
</comment>
<evidence type="ECO:0000256" key="7">
    <source>
        <dbReference type="ARBA" id="ARBA00023017"/>
    </source>
</evidence>
<evidence type="ECO:0000256" key="6">
    <source>
        <dbReference type="ARBA" id="ARBA00022840"/>
    </source>
</evidence>
<evidence type="ECO:0000256" key="4">
    <source>
        <dbReference type="ARBA" id="ARBA00022701"/>
    </source>
</evidence>
<comment type="subcellular location">
    <subcellularLocation>
        <location evidence="1">Cytoplasm</location>
        <location evidence="1">Cytoskeleton</location>
    </subcellularLocation>
</comment>
<dbReference type="GO" id="GO:0005874">
    <property type="term" value="C:microtubule"/>
    <property type="evidence" value="ECO:0007669"/>
    <property type="project" value="UniProtKB-KW"/>
</dbReference>
<keyword evidence="3" id="KW-0963">Cytoplasm</keyword>
<keyword evidence="6" id="KW-0067">ATP-binding</keyword>
<dbReference type="GO" id="GO:0007018">
    <property type="term" value="P:microtubule-based movement"/>
    <property type="evidence" value="ECO:0007669"/>
    <property type="project" value="InterPro"/>
</dbReference>
<evidence type="ECO:0000256" key="5">
    <source>
        <dbReference type="ARBA" id="ARBA00022741"/>
    </source>
</evidence>
<dbReference type="PANTHER" id="PTHR12688:SF0">
    <property type="entry name" value="DYNEIN LIGHT INTERMEDIATE CHAIN"/>
    <property type="match status" value="1"/>
</dbReference>
<evidence type="ECO:0000256" key="3">
    <source>
        <dbReference type="ARBA" id="ARBA00022490"/>
    </source>
</evidence>
<keyword evidence="5" id="KW-0547">Nucleotide-binding</keyword>
<feature type="compositionally biased region" description="Polar residues" evidence="10">
    <location>
        <begin position="257"/>
        <end position="266"/>
    </location>
</feature>
<dbReference type="RefSeq" id="XP_019028136.1">
    <property type="nucleotide sequence ID" value="XM_019179900.1"/>
</dbReference>
<dbReference type="GeneID" id="30197130"/>
<keyword evidence="12" id="KW-1185">Reference proteome</keyword>
<feature type="region of interest" description="Disordered" evidence="10">
    <location>
        <begin position="209"/>
        <end position="332"/>
    </location>
</feature>
<evidence type="ECO:0000256" key="1">
    <source>
        <dbReference type="ARBA" id="ARBA00004245"/>
    </source>
</evidence>
<evidence type="ECO:0000256" key="9">
    <source>
        <dbReference type="ARBA" id="ARBA00023212"/>
    </source>
</evidence>